<name>A0ABR8YUM1_9CLOT</name>
<comment type="catalytic activity">
    <reaction evidence="12">
        <text>a hydroperoxide + [thioredoxin]-dithiol = an alcohol + [thioredoxin]-disulfide + H2O</text>
        <dbReference type="Rhea" id="RHEA:62620"/>
        <dbReference type="Rhea" id="RHEA-COMP:10698"/>
        <dbReference type="Rhea" id="RHEA-COMP:10700"/>
        <dbReference type="ChEBI" id="CHEBI:15377"/>
        <dbReference type="ChEBI" id="CHEBI:29950"/>
        <dbReference type="ChEBI" id="CHEBI:30879"/>
        <dbReference type="ChEBI" id="CHEBI:35924"/>
        <dbReference type="ChEBI" id="CHEBI:50058"/>
        <dbReference type="EC" id="1.11.1.24"/>
    </reaction>
</comment>
<comment type="subunit">
    <text evidence="2">Monomer.</text>
</comment>
<evidence type="ECO:0000256" key="5">
    <source>
        <dbReference type="ARBA" id="ARBA00022862"/>
    </source>
</evidence>
<evidence type="ECO:0000256" key="9">
    <source>
        <dbReference type="ARBA" id="ARBA00032824"/>
    </source>
</evidence>
<keyword evidence="8" id="KW-0676">Redox-active center</keyword>
<reference evidence="14 15" key="1">
    <citation type="submission" date="2020-08" db="EMBL/GenBank/DDBJ databases">
        <title>A Genomic Blueprint of the Chicken Gut Microbiome.</title>
        <authorList>
            <person name="Gilroy R."/>
            <person name="Ravi A."/>
            <person name="Getino M."/>
            <person name="Pursley I."/>
            <person name="Horton D.L."/>
            <person name="Alikhan N.-F."/>
            <person name="Baker D."/>
            <person name="Gharbi K."/>
            <person name="Hall N."/>
            <person name="Watson M."/>
            <person name="Adriaenssens E.M."/>
            <person name="Foster-Nyarko E."/>
            <person name="Jarju S."/>
            <person name="Secka A."/>
            <person name="Antonio M."/>
            <person name="Oren A."/>
            <person name="Chaudhuri R."/>
            <person name="La Ragione R.M."/>
            <person name="Hildebrand F."/>
            <person name="Pallen M.J."/>
        </authorList>
    </citation>
    <scope>NUCLEOTIDE SEQUENCE [LARGE SCALE GENOMIC DNA]</scope>
    <source>
        <strain evidence="14 15">N37</strain>
    </source>
</reference>
<evidence type="ECO:0000313" key="14">
    <source>
        <dbReference type="EMBL" id="MBD8047954.1"/>
    </source>
</evidence>
<keyword evidence="4 14" id="KW-0575">Peroxidase</keyword>
<dbReference type="Pfam" id="PF00578">
    <property type="entry name" value="AhpC-TSA"/>
    <property type="match status" value="1"/>
</dbReference>
<dbReference type="PANTHER" id="PTHR42801">
    <property type="entry name" value="THIOREDOXIN-DEPENDENT PEROXIDE REDUCTASE"/>
    <property type="match status" value="1"/>
</dbReference>
<keyword evidence="15" id="KW-1185">Reference proteome</keyword>
<evidence type="ECO:0000256" key="4">
    <source>
        <dbReference type="ARBA" id="ARBA00022559"/>
    </source>
</evidence>
<protein>
    <recommendedName>
        <fullName evidence="3">thioredoxin-dependent peroxiredoxin</fullName>
        <ecNumber evidence="3">1.11.1.24</ecNumber>
    </recommendedName>
    <alternativeName>
        <fullName evidence="11">Bacterioferritin comigratory protein</fullName>
    </alternativeName>
    <alternativeName>
        <fullName evidence="9">Thioredoxin peroxidase</fullName>
    </alternativeName>
</protein>
<evidence type="ECO:0000256" key="8">
    <source>
        <dbReference type="ARBA" id="ARBA00023284"/>
    </source>
</evidence>
<evidence type="ECO:0000256" key="10">
    <source>
        <dbReference type="ARBA" id="ARBA00038489"/>
    </source>
</evidence>
<feature type="domain" description="Thioredoxin" evidence="13">
    <location>
        <begin position="4"/>
        <end position="155"/>
    </location>
</feature>
<gene>
    <name evidence="14" type="primary">bcp</name>
    <name evidence="14" type="ORF">H9637_13045</name>
</gene>
<dbReference type="PANTHER" id="PTHR42801:SF4">
    <property type="entry name" value="AHPC_TSA FAMILY PROTEIN"/>
    <property type="match status" value="1"/>
</dbReference>
<dbReference type="EMBL" id="JACSQB010000106">
    <property type="protein sequence ID" value="MBD8047954.1"/>
    <property type="molecule type" value="Genomic_DNA"/>
</dbReference>
<evidence type="ECO:0000256" key="2">
    <source>
        <dbReference type="ARBA" id="ARBA00011245"/>
    </source>
</evidence>
<dbReference type="PROSITE" id="PS51352">
    <property type="entry name" value="THIOREDOXIN_2"/>
    <property type="match status" value="1"/>
</dbReference>
<comment type="caution">
    <text evidence="14">The sequence shown here is derived from an EMBL/GenBank/DDBJ whole genome shotgun (WGS) entry which is preliminary data.</text>
</comment>
<keyword evidence="5" id="KW-0049">Antioxidant</keyword>
<dbReference type="InterPro" id="IPR050924">
    <property type="entry name" value="Peroxiredoxin_BCP/PrxQ"/>
</dbReference>
<evidence type="ECO:0000256" key="6">
    <source>
        <dbReference type="ARBA" id="ARBA00023002"/>
    </source>
</evidence>
<sequence length="155" mass="17568">METLKENTKAPDFSLPGSDGKTHKLSDYIGKNVVLYFYPKDNTPGCTKEALAFKEHLKDLDNLNTVVLGISKDNLTSHEKFINKHELNYILLSDVDKVVCELYNVLKEKTMFGKKSIGIERSTFIINKDGNIAKIFRKVKVDGHIESVIDFISNM</sequence>
<dbReference type="PIRSF" id="PIRSF000239">
    <property type="entry name" value="AHPC"/>
    <property type="match status" value="1"/>
</dbReference>
<dbReference type="CDD" id="cd03017">
    <property type="entry name" value="PRX_BCP"/>
    <property type="match status" value="1"/>
</dbReference>
<evidence type="ECO:0000256" key="1">
    <source>
        <dbReference type="ARBA" id="ARBA00003330"/>
    </source>
</evidence>
<organism evidence="14 15">
    <name type="scientific">Clostridium faecium</name>
    <dbReference type="NCBI Taxonomy" id="2762223"/>
    <lineage>
        <taxon>Bacteria</taxon>
        <taxon>Bacillati</taxon>
        <taxon>Bacillota</taxon>
        <taxon>Clostridia</taxon>
        <taxon>Eubacteriales</taxon>
        <taxon>Clostridiaceae</taxon>
        <taxon>Clostridium</taxon>
    </lineage>
</organism>
<dbReference type="InterPro" id="IPR013766">
    <property type="entry name" value="Thioredoxin_domain"/>
</dbReference>
<accession>A0ABR8YUM1</accession>
<dbReference type="EC" id="1.11.1.24" evidence="3"/>
<dbReference type="RefSeq" id="WP_191740912.1">
    <property type="nucleotide sequence ID" value="NZ_JACSQB010000106.1"/>
</dbReference>
<dbReference type="GO" id="GO:0004601">
    <property type="term" value="F:peroxidase activity"/>
    <property type="evidence" value="ECO:0007669"/>
    <property type="project" value="UniProtKB-KW"/>
</dbReference>
<proteinExistence type="inferred from homology"/>
<evidence type="ECO:0000256" key="3">
    <source>
        <dbReference type="ARBA" id="ARBA00013017"/>
    </source>
</evidence>
<dbReference type="Proteomes" id="UP000627166">
    <property type="component" value="Unassembled WGS sequence"/>
</dbReference>
<comment type="similarity">
    <text evidence="10">Belongs to the peroxiredoxin family. BCP/PrxQ subfamily.</text>
</comment>
<dbReference type="SUPFAM" id="SSF52833">
    <property type="entry name" value="Thioredoxin-like"/>
    <property type="match status" value="1"/>
</dbReference>
<evidence type="ECO:0000259" key="13">
    <source>
        <dbReference type="PROSITE" id="PS51352"/>
    </source>
</evidence>
<keyword evidence="7" id="KW-1015">Disulfide bond</keyword>
<evidence type="ECO:0000313" key="15">
    <source>
        <dbReference type="Proteomes" id="UP000627166"/>
    </source>
</evidence>
<comment type="function">
    <text evidence="1">Thiol-specific peroxidase that catalyzes the reduction of hydrogen peroxide and organic hydroperoxides to water and alcohols, respectively. Plays a role in cell protection against oxidative stress by detoxifying peroxides and as sensor of hydrogen peroxide-mediated signaling events.</text>
</comment>
<dbReference type="NCBIfam" id="NF006960">
    <property type="entry name" value="PRK09437.1"/>
    <property type="match status" value="1"/>
</dbReference>
<evidence type="ECO:0000256" key="7">
    <source>
        <dbReference type="ARBA" id="ARBA00023157"/>
    </source>
</evidence>
<dbReference type="InterPro" id="IPR024706">
    <property type="entry name" value="Peroxiredoxin_AhpC-typ"/>
</dbReference>
<keyword evidence="6" id="KW-0560">Oxidoreductase</keyword>
<dbReference type="Gene3D" id="3.40.30.10">
    <property type="entry name" value="Glutaredoxin"/>
    <property type="match status" value="1"/>
</dbReference>
<evidence type="ECO:0000256" key="12">
    <source>
        <dbReference type="ARBA" id="ARBA00049091"/>
    </source>
</evidence>
<dbReference type="InterPro" id="IPR036249">
    <property type="entry name" value="Thioredoxin-like_sf"/>
</dbReference>
<dbReference type="InterPro" id="IPR000866">
    <property type="entry name" value="AhpC/TSA"/>
</dbReference>
<evidence type="ECO:0000256" key="11">
    <source>
        <dbReference type="ARBA" id="ARBA00041373"/>
    </source>
</evidence>